<dbReference type="SUPFAM" id="SSF158472">
    <property type="entry name" value="HAMP domain-like"/>
    <property type="match status" value="1"/>
</dbReference>
<dbReference type="CDD" id="cd06225">
    <property type="entry name" value="HAMP"/>
    <property type="match status" value="1"/>
</dbReference>
<dbReference type="InterPro" id="IPR003661">
    <property type="entry name" value="HisK_dim/P_dom"/>
</dbReference>
<dbReference type="GO" id="GO:0016020">
    <property type="term" value="C:membrane"/>
    <property type="evidence" value="ECO:0007669"/>
    <property type="project" value="UniProtKB-SubCell"/>
</dbReference>
<dbReference type="Proteomes" id="UP000053577">
    <property type="component" value="Unassembled WGS sequence"/>
</dbReference>
<evidence type="ECO:0000256" key="5">
    <source>
        <dbReference type="ARBA" id="ARBA00022679"/>
    </source>
</evidence>
<dbReference type="Pfam" id="PF00512">
    <property type="entry name" value="HisKA"/>
    <property type="match status" value="1"/>
</dbReference>
<evidence type="ECO:0000256" key="7">
    <source>
        <dbReference type="ARBA" id="ARBA00022741"/>
    </source>
</evidence>
<feature type="transmembrane region" description="Helical" evidence="13">
    <location>
        <begin position="169"/>
        <end position="189"/>
    </location>
</feature>
<evidence type="ECO:0000256" key="4">
    <source>
        <dbReference type="ARBA" id="ARBA00022553"/>
    </source>
</evidence>
<evidence type="ECO:0000256" key="1">
    <source>
        <dbReference type="ARBA" id="ARBA00000085"/>
    </source>
</evidence>
<evidence type="ECO:0000259" key="14">
    <source>
        <dbReference type="PROSITE" id="PS50109"/>
    </source>
</evidence>
<dbReference type="Pfam" id="PF16736">
    <property type="entry name" value="sCache_like"/>
    <property type="match status" value="1"/>
</dbReference>
<dbReference type="NCBIfam" id="TIGR00229">
    <property type="entry name" value="sensory_box"/>
    <property type="match status" value="1"/>
</dbReference>
<dbReference type="SUPFAM" id="SSF55785">
    <property type="entry name" value="PYP-like sensor domain (PAS domain)"/>
    <property type="match status" value="1"/>
</dbReference>
<dbReference type="Pfam" id="PF00989">
    <property type="entry name" value="PAS"/>
    <property type="match status" value="1"/>
</dbReference>
<dbReference type="PROSITE" id="PS50885">
    <property type="entry name" value="HAMP"/>
    <property type="match status" value="1"/>
</dbReference>
<dbReference type="Gene3D" id="3.30.565.10">
    <property type="entry name" value="Histidine kinase-like ATPase, C-terminal domain"/>
    <property type="match status" value="1"/>
</dbReference>
<keyword evidence="5" id="KW-0808">Transferase</keyword>
<evidence type="ECO:0000313" key="19">
    <source>
        <dbReference type="Proteomes" id="UP000053577"/>
    </source>
</evidence>
<sequence>MARSLKWRLISLFCLLIAASVGLLSIFLSNHLENSYLDNLQSRLVQEATLLSEIVPEHISEDPDSFDAYIKELGASLDIRLTVIDPGGQVLADSLQSPSDMENHSTRVEFIDALKNGLGTSVHQSASLGYEMLYVAIPVKSGAEVLAVVRVALPVEEVYAAVGDVDRTILLSALISILAAGLLAVWVAASLTRPIKELTAIARRIARGQMDAVQIEVSGKGEMEELAHAFRLMTERLRDSINAVSSERDRLSAVLERMGDGIFLLDCEGTISLLNPAAERIFKLEAKSVIGHSFVEAIRDHEIHSIFEHSKSSGKQEMGFVELASGRRFLGIIATPLVSQSGYLVLVQDLSELRRLEKVRRDFVANISHELRTPISSLKLLTETLQEGAASDAAVAAGFIEKIHLEVDKLAQLVTELSDLSAIESGQAVLNLQPGDISTAIKLAAARLSPQAERAGISLGVELPETLPQVKLDENRIEQVLVNLVHNAIKFTPKGGRIKIGARTQGQILVVYVSDSGIGIPEDDLTRVFERFYKVDKARSGGGTGLGLAISKHIVQAHGGDIWAESRYGKGATFSFSLPLG</sequence>
<dbReference type="PROSITE" id="PS50112">
    <property type="entry name" value="PAS"/>
    <property type="match status" value="1"/>
</dbReference>
<dbReference type="Pfam" id="PF00672">
    <property type="entry name" value="HAMP"/>
    <property type="match status" value="1"/>
</dbReference>
<keyword evidence="4" id="KW-0597">Phosphoprotein</keyword>
<keyword evidence="8 17" id="KW-0418">Kinase</keyword>
<dbReference type="Gene3D" id="3.30.450.20">
    <property type="entry name" value="PAS domain"/>
    <property type="match status" value="2"/>
</dbReference>
<dbReference type="OrthoDB" id="9813151at2"/>
<dbReference type="CDD" id="cd00082">
    <property type="entry name" value="HisKA"/>
    <property type="match status" value="1"/>
</dbReference>
<dbReference type="Pfam" id="PF02518">
    <property type="entry name" value="HATPase_c"/>
    <property type="match status" value="1"/>
</dbReference>
<dbReference type="InterPro" id="IPR000014">
    <property type="entry name" value="PAS"/>
</dbReference>
<evidence type="ECO:0000256" key="8">
    <source>
        <dbReference type="ARBA" id="ARBA00022777"/>
    </source>
</evidence>
<dbReference type="EC" id="2.7.13.3" evidence="3"/>
<evidence type="ECO:0000313" key="20">
    <source>
        <dbReference type="Proteomes" id="UP000218257"/>
    </source>
</evidence>
<evidence type="ECO:0000313" key="18">
    <source>
        <dbReference type="EMBL" id="KSV18444.1"/>
    </source>
</evidence>
<dbReference type="GO" id="GO:0000156">
    <property type="term" value="F:phosphorelay response regulator activity"/>
    <property type="evidence" value="ECO:0007669"/>
    <property type="project" value="TreeGrafter"/>
</dbReference>
<keyword evidence="7" id="KW-0547">Nucleotide-binding</keyword>
<evidence type="ECO:0000256" key="2">
    <source>
        <dbReference type="ARBA" id="ARBA00004141"/>
    </source>
</evidence>
<reference evidence="17 20" key="2">
    <citation type="journal article" date="2017" name="Sci. Rep.">
        <title>Isolation and genomic characterization of a Dehalococcoides strain suggests genomic rearrangement during culture.</title>
        <authorList>
            <person name="Yohda M."/>
            <person name="Ikegami K."/>
            <person name="Aita Y."/>
            <person name="Kitajima M."/>
            <person name="Takechi A."/>
            <person name="Iwamoto M."/>
            <person name="Fukuda T."/>
            <person name="Tamura N."/>
            <person name="Shibasaki J."/>
            <person name="Koike S."/>
            <person name="Komatsu D."/>
            <person name="Miyagi S."/>
            <person name="Nishimura M."/>
            <person name="Uchino Y."/>
            <person name="Shiroma A."/>
            <person name="Shimoji M."/>
            <person name="Tamotsu H."/>
            <person name="Ashimine N."/>
            <person name="Shinzato M."/>
            <person name="Ohki S."/>
            <person name="Nakano K."/>
            <person name="Teruya K."/>
            <person name="Satou K."/>
            <person name="Hirano T."/>
            <person name="Yagi O."/>
        </authorList>
    </citation>
    <scope>NUCLEOTIDE SEQUENCE [LARGE SCALE GENOMIC DNA]</scope>
    <source>
        <strain evidence="17 20">UCH-ATV1</strain>
    </source>
</reference>
<dbReference type="PRINTS" id="PR00344">
    <property type="entry name" value="BCTRLSENSOR"/>
</dbReference>
<dbReference type="InterPro" id="IPR035965">
    <property type="entry name" value="PAS-like_dom_sf"/>
</dbReference>
<dbReference type="GO" id="GO:0000155">
    <property type="term" value="F:phosphorelay sensor kinase activity"/>
    <property type="evidence" value="ECO:0007669"/>
    <property type="project" value="InterPro"/>
</dbReference>
<dbReference type="Proteomes" id="UP000218257">
    <property type="component" value="Chromosome"/>
</dbReference>
<dbReference type="InterPro" id="IPR050351">
    <property type="entry name" value="BphY/WalK/GraS-like"/>
</dbReference>
<dbReference type="SMART" id="SM00387">
    <property type="entry name" value="HATPase_c"/>
    <property type="match status" value="1"/>
</dbReference>
<dbReference type="SMART" id="SM00091">
    <property type="entry name" value="PAS"/>
    <property type="match status" value="1"/>
</dbReference>
<name>A0A0V8M3R7_9CHLR</name>
<organism evidence="18 19">
    <name type="scientific">Dehalococcoides mccartyi</name>
    <dbReference type="NCBI Taxonomy" id="61435"/>
    <lineage>
        <taxon>Bacteria</taxon>
        <taxon>Bacillati</taxon>
        <taxon>Chloroflexota</taxon>
        <taxon>Dehalococcoidia</taxon>
        <taxon>Dehalococcoidales</taxon>
        <taxon>Dehalococcoidaceae</taxon>
        <taxon>Dehalococcoides</taxon>
    </lineage>
</organism>
<dbReference type="RefSeq" id="WP_041340983.1">
    <property type="nucleotide sequence ID" value="NZ_AP017649.1"/>
</dbReference>
<comment type="subcellular location">
    <subcellularLocation>
        <location evidence="2">Membrane</location>
        <topology evidence="2">Multi-pass membrane protein</topology>
    </subcellularLocation>
</comment>
<dbReference type="EMBL" id="JGYD01000011">
    <property type="protein sequence ID" value="KSV18444.1"/>
    <property type="molecule type" value="Genomic_DNA"/>
</dbReference>
<dbReference type="SMART" id="SM00388">
    <property type="entry name" value="HisKA"/>
    <property type="match status" value="1"/>
</dbReference>
<evidence type="ECO:0000256" key="11">
    <source>
        <dbReference type="ARBA" id="ARBA00023012"/>
    </source>
</evidence>
<feature type="domain" description="PAS" evidence="15">
    <location>
        <begin position="247"/>
        <end position="295"/>
    </location>
</feature>
<dbReference type="InterPro" id="IPR003594">
    <property type="entry name" value="HATPase_dom"/>
</dbReference>
<evidence type="ECO:0000256" key="12">
    <source>
        <dbReference type="ARBA" id="ARBA00023136"/>
    </source>
</evidence>
<dbReference type="GO" id="GO:0030295">
    <property type="term" value="F:protein kinase activator activity"/>
    <property type="evidence" value="ECO:0007669"/>
    <property type="project" value="TreeGrafter"/>
</dbReference>
<comment type="catalytic activity">
    <reaction evidence="1">
        <text>ATP + protein L-histidine = ADP + protein N-phospho-L-histidine.</text>
        <dbReference type="EC" id="2.7.13.3"/>
    </reaction>
</comment>
<dbReference type="InterPro" id="IPR036097">
    <property type="entry name" value="HisK_dim/P_sf"/>
</dbReference>
<accession>A0A0V8M3R7</accession>
<dbReference type="SMART" id="SM00304">
    <property type="entry name" value="HAMP"/>
    <property type="match status" value="1"/>
</dbReference>
<protein>
    <recommendedName>
        <fullName evidence="3">histidine kinase</fullName>
        <ecNumber evidence="3">2.7.13.3</ecNumber>
    </recommendedName>
</protein>
<dbReference type="InterPro" id="IPR031967">
    <property type="entry name" value="PhoR_single_Cache-like_dom"/>
</dbReference>
<dbReference type="FunFam" id="3.30.565.10:FF:000006">
    <property type="entry name" value="Sensor histidine kinase WalK"/>
    <property type="match status" value="1"/>
</dbReference>
<keyword evidence="6 13" id="KW-0812">Transmembrane</keyword>
<reference evidence="18 19" key="1">
    <citation type="journal article" date="2015" name="Sci. Rep.">
        <title>A comparative genomics and reductive dehalogenase gene transcription study of two chloroethene-respiring bacteria, Dehalococcoides mccartyi strains MB and 11a.</title>
        <authorList>
            <person name="Low A."/>
            <person name="Shen Z."/>
            <person name="Cheng D."/>
            <person name="Rogers M.J."/>
            <person name="Lee P.K."/>
            <person name="He J."/>
        </authorList>
    </citation>
    <scope>NUCLEOTIDE SEQUENCE [LARGE SCALE GENOMIC DNA]</scope>
    <source>
        <strain evidence="18 19">MB</strain>
    </source>
</reference>
<feature type="domain" description="HAMP" evidence="16">
    <location>
        <begin position="189"/>
        <end position="242"/>
    </location>
</feature>
<evidence type="ECO:0000256" key="9">
    <source>
        <dbReference type="ARBA" id="ARBA00022840"/>
    </source>
</evidence>
<dbReference type="InterPro" id="IPR004358">
    <property type="entry name" value="Sig_transdc_His_kin-like_C"/>
</dbReference>
<evidence type="ECO:0000256" key="6">
    <source>
        <dbReference type="ARBA" id="ARBA00022692"/>
    </source>
</evidence>
<dbReference type="PATRIC" id="fig|61435.5.peg.662"/>
<keyword evidence="10 13" id="KW-1133">Transmembrane helix</keyword>
<keyword evidence="11" id="KW-0902">Two-component regulatory system</keyword>
<dbReference type="GO" id="GO:0007234">
    <property type="term" value="P:osmosensory signaling via phosphorelay pathway"/>
    <property type="evidence" value="ECO:0007669"/>
    <property type="project" value="TreeGrafter"/>
</dbReference>
<dbReference type="PANTHER" id="PTHR42878:SF7">
    <property type="entry name" value="SENSOR HISTIDINE KINASE GLRK"/>
    <property type="match status" value="1"/>
</dbReference>
<keyword evidence="12 13" id="KW-0472">Membrane</keyword>
<evidence type="ECO:0000313" key="17">
    <source>
        <dbReference type="EMBL" id="BAZ96773.1"/>
    </source>
</evidence>
<gene>
    <name evidence="18" type="ORF">DA01_03305</name>
    <name evidence="17" type="ORF">DEHALATV1_0145</name>
</gene>
<dbReference type="InterPro" id="IPR013767">
    <property type="entry name" value="PAS_fold"/>
</dbReference>
<dbReference type="CDD" id="cd00130">
    <property type="entry name" value="PAS"/>
    <property type="match status" value="1"/>
</dbReference>
<dbReference type="InterPro" id="IPR036890">
    <property type="entry name" value="HATPase_C_sf"/>
</dbReference>
<dbReference type="SUPFAM" id="SSF55874">
    <property type="entry name" value="ATPase domain of HSP90 chaperone/DNA topoisomerase II/histidine kinase"/>
    <property type="match status" value="1"/>
</dbReference>
<evidence type="ECO:0000259" key="16">
    <source>
        <dbReference type="PROSITE" id="PS50885"/>
    </source>
</evidence>
<dbReference type="CDD" id="cd00075">
    <property type="entry name" value="HATPase"/>
    <property type="match status" value="1"/>
</dbReference>
<evidence type="ECO:0000256" key="13">
    <source>
        <dbReference type="SAM" id="Phobius"/>
    </source>
</evidence>
<proteinExistence type="predicted"/>
<dbReference type="SUPFAM" id="SSF47384">
    <property type="entry name" value="Homodimeric domain of signal transducing histidine kinase"/>
    <property type="match status" value="1"/>
</dbReference>
<evidence type="ECO:0000256" key="3">
    <source>
        <dbReference type="ARBA" id="ARBA00012438"/>
    </source>
</evidence>
<dbReference type="GO" id="GO:0005524">
    <property type="term" value="F:ATP binding"/>
    <property type="evidence" value="ECO:0007669"/>
    <property type="project" value="UniProtKB-KW"/>
</dbReference>
<dbReference type="EMBL" id="AP017649">
    <property type="protein sequence ID" value="BAZ96773.1"/>
    <property type="molecule type" value="Genomic_DNA"/>
</dbReference>
<dbReference type="Gene3D" id="1.10.287.130">
    <property type="match status" value="1"/>
</dbReference>
<feature type="domain" description="Histidine kinase" evidence="14">
    <location>
        <begin position="366"/>
        <end position="581"/>
    </location>
</feature>
<dbReference type="AlphaFoldDB" id="A0A0V8M3R7"/>
<dbReference type="InterPro" id="IPR003660">
    <property type="entry name" value="HAMP_dom"/>
</dbReference>
<evidence type="ECO:0000256" key="10">
    <source>
        <dbReference type="ARBA" id="ARBA00022989"/>
    </source>
</evidence>
<dbReference type="PANTHER" id="PTHR42878">
    <property type="entry name" value="TWO-COMPONENT HISTIDINE KINASE"/>
    <property type="match status" value="1"/>
</dbReference>
<dbReference type="PROSITE" id="PS50109">
    <property type="entry name" value="HIS_KIN"/>
    <property type="match status" value="1"/>
</dbReference>
<evidence type="ECO:0000259" key="15">
    <source>
        <dbReference type="PROSITE" id="PS50112"/>
    </source>
</evidence>
<dbReference type="GO" id="GO:0006355">
    <property type="term" value="P:regulation of DNA-templated transcription"/>
    <property type="evidence" value="ECO:0007669"/>
    <property type="project" value="InterPro"/>
</dbReference>
<dbReference type="InterPro" id="IPR005467">
    <property type="entry name" value="His_kinase_dom"/>
</dbReference>
<keyword evidence="9" id="KW-0067">ATP-binding</keyword>
<dbReference type="Gene3D" id="1.10.8.500">
    <property type="entry name" value="HAMP domain in histidine kinase"/>
    <property type="match status" value="1"/>
</dbReference>